<name>A0ACC2LKK2_PERAE</name>
<evidence type="ECO:0000313" key="2">
    <source>
        <dbReference type="Proteomes" id="UP001234297"/>
    </source>
</evidence>
<accession>A0ACC2LKK2</accession>
<reference evidence="1 2" key="1">
    <citation type="journal article" date="2022" name="Hortic Res">
        <title>A haplotype resolved chromosomal level avocado genome allows analysis of novel avocado genes.</title>
        <authorList>
            <person name="Nath O."/>
            <person name="Fletcher S.J."/>
            <person name="Hayward A."/>
            <person name="Shaw L.M."/>
            <person name="Masouleh A.K."/>
            <person name="Furtado A."/>
            <person name="Henry R.J."/>
            <person name="Mitter N."/>
        </authorList>
    </citation>
    <scope>NUCLEOTIDE SEQUENCE [LARGE SCALE GENOMIC DNA]</scope>
    <source>
        <strain evidence="2">cv. Hass</strain>
    </source>
</reference>
<organism evidence="1 2">
    <name type="scientific">Persea americana</name>
    <name type="common">Avocado</name>
    <dbReference type="NCBI Taxonomy" id="3435"/>
    <lineage>
        <taxon>Eukaryota</taxon>
        <taxon>Viridiplantae</taxon>
        <taxon>Streptophyta</taxon>
        <taxon>Embryophyta</taxon>
        <taxon>Tracheophyta</taxon>
        <taxon>Spermatophyta</taxon>
        <taxon>Magnoliopsida</taxon>
        <taxon>Magnoliidae</taxon>
        <taxon>Laurales</taxon>
        <taxon>Lauraceae</taxon>
        <taxon>Persea</taxon>
    </lineage>
</organism>
<dbReference type="Proteomes" id="UP001234297">
    <property type="component" value="Chromosome 8"/>
</dbReference>
<protein>
    <submittedName>
        <fullName evidence="1">Uncharacterized protein</fullName>
    </submittedName>
</protein>
<evidence type="ECO:0000313" key="1">
    <source>
        <dbReference type="EMBL" id="KAJ8633815.1"/>
    </source>
</evidence>
<keyword evidence="2" id="KW-1185">Reference proteome</keyword>
<dbReference type="EMBL" id="CM056816">
    <property type="protein sequence ID" value="KAJ8633815.1"/>
    <property type="molecule type" value="Genomic_DNA"/>
</dbReference>
<sequence length="374" mass="42565">MDPSKVHVGSWLVLVSLLVLELLSSRGWNRSIWTSISSFPQQNETSSLPKDELKAALEGASMENKTLVITVVNKAYTKEGSLLDLFLQSFQLGEDTQFLRNHLLLVAVDQTSFDRCNLQGLHCYKLMTDGVDFSGEKLYMSNDFIKMMWSRTLFLADVLRRGYNFIFTDMDVMWLRNPFERLSHEGEDLQISCDVYNGQPSDWANPINTGFYFVASNNKTITLFDTWYAAKNESEGMKEQDVLGQLMREGVIERLDLRVRFLDTLYFGGFCSSGRDYGKVVTLHANCCRTIKAKIRDLRALLNGWIKFKGQSNGTSTEQSNSTSTVRWPIHKACIRSWRIELNSTSTLNQTSTPSNQTSTSSNQTVIHFNQTIV</sequence>
<proteinExistence type="predicted"/>
<comment type="caution">
    <text evidence="1">The sequence shown here is derived from an EMBL/GenBank/DDBJ whole genome shotgun (WGS) entry which is preliminary data.</text>
</comment>
<gene>
    <name evidence="1" type="ORF">MRB53_027151</name>
</gene>